<reference evidence="2 3" key="1">
    <citation type="submission" date="2022-06" db="EMBL/GenBank/DDBJ databases">
        <title>Haloarcula sp. a new haloarchaeum isolate from saline soil.</title>
        <authorList>
            <person name="Strakova D."/>
            <person name="Galisteo C."/>
            <person name="Sanchez-Porro C."/>
            <person name="Ventosa A."/>
        </authorList>
    </citation>
    <scope>NUCLEOTIDE SEQUENCE [LARGE SCALE GENOMIC DNA]</scope>
    <source>
        <strain evidence="2 3">S1CR25-12</strain>
    </source>
</reference>
<evidence type="ECO:0000313" key="2">
    <source>
        <dbReference type="EMBL" id="MDS0261912.1"/>
    </source>
</evidence>
<proteinExistence type="predicted"/>
<evidence type="ECO:0008006" key="4">
    <source>
        <dbReference type="Google" id="ProtNLM"/>
    </source>
</evidence>
<dbReference type="EMBL" id="JAMQON010000009">
    <property type="protein sequence ID" value="MDS0261912.1"/>
    <property type="molecule type" value="Genomic_DNA"/>
</dbReference>
<accession>A0ABU2FI30</accession>
<keyword evidence="3" id="KW-1185">Reference proteome</keyword>
<organism evidence="2 3">
    <name type="scientific">Haloarcula saliterrae</name>
    <dbReference type="NCBI Taxonomy" id="2950534"/>
    <lineage>
        <taxon>Archaea</taxon>
        <taxon>Methanobacteriati</taxon>
        <taxon>Methanobacteriota</taxon>
        <taxon>Stenosarchaea group</taxon>
        <taxon>Halobacteria</taxon>
        <taxon>Halobacteriales</taxon>
        <taxon>Haloarculaceae</taxon>
        <taxon>Haloarcula</taxon>
    </lineage>
</organism>
<evidence type="ECO:0000256" key="1">
    <source>
        <dbReference type="SAM" id="MobiDB-lite"/>
    </source>
</evidence>
<feature type="region of interest" description="Disordered" evidence="1">
    <location>
        <begin position="101"/>
        <end position="129"/>
    </location>
</feature>
<comment type="caution">
    <text evidence="2">The sequence shown here is derived from an EMBL/GenBank/DDBJ whole genome shotgun (WGS) entry which is preliminary data.</text>
</comment>
<name>A0ABU2FI30_9EURY</name>
<evidence type="ECO:0000313" key="3">
    <source>
        <dbReference type="Proteomes" id="UP001259659"/>
    </source>
</evidence>
<dbReference type="Proteomes" id="UP001259659">
    <property type="component" value="Unassembled WGS sequence"/>
</dbReference>
<protein>
    <recommendedName>
        <fullName evidence="4">CopG family transcriptional regulator</fullName>
    </recommendedName>
</protein>
<gene>
    <name evidence="2" type="ORF">NDI56_21125</name>
</gene>
<dbReference type="RefSeq" id="WP_310921764.1">
    <property type="nucleotide sequence ID" value="NZ_JAMQON010000009.1"/>
</dbReference>
<feature type="compositionally biased region" description="Basic and acidic residues" evidence="1">
    <location>
        <begin position="101"/>
        <end position="118"/>
    </location>
</feature>
<sequence>MSDPNPISIYPDNAAQRQLIVSWAQKNDESVSEFCRKAIEERLARDTESEAPNELDVDEPMDDLKTEFLADLEEATEVDIHEQFYPEVALWLLLSNDYSGEERRQAMKEAPDTMREKLAALTENEEGDE</sequence>